<keyword evidence="4 13" id="KW-0813">Transport</keyword>
<dbReference type="PANTHER" id="PTHR30531">
    <property type="entry name" value="FLAGELLAR BIOSYNTHETIC PROTEIN FLHB"/>
    <property type="match status" value="1"/>
</dbReference>
<keyword evidence="11 13" id="KW-1006">Bacterial flagellum protein export</keyword>
<evidence type="ECO:0000256" key="8">
    <source>
        <dbReference type="ARBA" id="ARBA00022927"/>
    </source>
</evidence>
<evidence type="ECO:0000313" key="15">
    <source>
        <dbReference type="EMBL" id="GAA3539856.1"/>
    </source>
</evidence>
<evidence type="ECO:0000256" key="3">
    <source>
        <dbReference type="ARBA" id="ARBA00021622"/>
    </source>
</evidence>
<accession>A0ABP6VVN3</accession>
<dbReference type="InterPro" id="IPR029025">
    <property type="entry name" value="T3SS_substrate_exporter_C"/>
</dbReference>
<dbReference type="RefSeq" id="WP_344957389.1">
    <property type="nucleotide sequence ID" value="NZ_BAABCX010000002.1"/>
</dbReference>
<evidence type="ECO:0000256" key="6">
    <source>
        <dbReference type="ARBA" id="ARBA00022692"/>
    </source>
</evidence>
<feature type="compositionally biased region" description="Basic and acidic residues" evidence="14">
    <location>
        <begin position="34"/>
        <end position="52"/>
    </location>
</feature>
<feature type="transmembrane region" description="Helical" evidence="13">
    <location>
        <begin position="61"/>
        <end position="82"/>
    </location>
</feature>
<keyword evidence="6 13" id="KW-0812">Transmembrane</keyword>
<feature type="compositionally biased region" description="Basic and acidic residues" evidence="14">
    <location>
        <begin position="402"/>
        <end position="415"/>
    </location>
</feature>
<evidence type="ECO:0000256" key="14">
    <source>
        <dbReference type="SAM" id="MobiDB-lite"/>
    </source>
</evidence>
<dbReference type="PRINTS" id="PR00950">
    <property type="entry name" value="TYPE3IMSPROT"/>
</dbReference>
<keyword evidence="5 13" id="KW-1003">Cell membrane</keyword>
<dbReference type="InterPro" id="IPR006136">
    <property type="entry name" value="FlhB"/>
</dbReference>
<comment type="caution">
    <text evidence="13">Lacks conserved residue(s) required for the propagation of feature annotation.</text>
</comment>
<comment type="caution">
    <text evidence="15">The sequence shown here is derived from an EMBL/GenBank/DDBJ whole genome shotgun (WGS) entry which is preliminary data.</text>
</comment>
<feature type="region of interest" description="Disordered" evidence="14">
    <location>
        <begin position="13"/>
        <end position="52"/>
    </location>
</feature>
<evidence type="ECO:0000256" key="4">
    <source>
        <dbReference type="ARBA" id="ARBA00022448"/>
    </source>
</evidence>
<dbReference type="SUPFAM" id="SSF160544">
    <property type="entry name" value="EscU C-terminal domain-like"/>
    <property type="match status" value="1"/>
</dbReference>
<keyword evidence="9 13" id="KW-1133">Transmembrane helix</keyword>
<keyword evidence="15" id="KW-0282">Flagellum</keyword>
<keyword evidence="16" id="KW-1185">Reference proteome</keyword>
<dbReference type="InterPro" id="IPR006135">
    <property type="entry name" value="T3SS_substrate_exporter"/>
</dbReference>
<comment type="similarity">
    <text evidence="2 13">Belongs to the type III secretion exporter family.</text>
</comment>
<dbReference type="Gene3D" id="6.10.250.2080">
    <property type="match status" value="1"/>
</dbReference>
<feature type="transmembrane region" description="Helical" evidence="13">
    <location>
        <begin position="118"/>
        <end position="144"/>
    </location>
</feature>
<protein>
    <recommendedName>
        <fullName evidence="3 13">Flagellar biosynthetic protein FlhB</fullName>
    </recommendedName>
</protein>
<evidence type="ECO:0000256" key="7">
    <source>
        <dbReference type="ARBA" id="ARBA00022795"/>
    </source>
</evidence>
<organism evidence="15 16">
    <name type="scientific">Zobellella aerophila</name>
    <dbReference type="NCBI Taxonomy" id="870480"/>
    <lineage>
        <taxon>Bacteria</taxon>
        <taxon>Pseudomonadati</taxon>
        <taxon>Pseudomonadota</taxon>
        <taxon>Gammaproteobacteria</taxon>
        <taxon>Aeromonadales</taxon>
        <taxon>Aeromonadaceae</taxon>
        <taxon>Zobellella</taxon>
    </lineage>
</organism>
<evidence type="ECO:0000256" key="11">
    <source>
        <dbReference type="ARBA" id="ARBA00023225"/>
    </source>
</evidence>
<evidence type="ECO:0000256" key="5">
    <source>
        <dbReference type="ARBA" id="ARBA00022475"/>
    </source>
</evidence>
<reference evidence="16" key="1">
    <citation type="journal article" date="2019" name="Int. J. Syst. Evol. Microbiol.">
        <title>The Global Catalogue of Microorganisms (GCM) 10K type strain sequencing project: providing services to taxonomists for standard genome sequencing and annotation.</title>
        <authorList>
            <consortium name="The Broad Institute Genomics Platform"/>
            <consortium name="The Broad Institute Genome Sequencing Center for Infectious Disease"/>
            <person name="Wu L."/>
            <person name="Ma J."/>
        </authorList>
    </citation>
    <scope>NUCLEOTIDE SEQUENCE [LARGE SCALE GENOMIC DNA]</scope>
    <source>
        <strain evidence="16">JCM 17110</strain>
    </source>
</reference>
<keyword evidence="8 13" id="KW-0653">Protein transport</keyword>
<keyword evidence="7 13" id="KW-1005">Bacterial flagellum biogenesis</keyword>
<keyword evidence="15" id="KW-0969">Cilium</keyword>
<dbReference type="Proteomes" id="UP001500795">
    <property type="component" value="Unassembled WGS sequence"/>
</dbReference>
<evidence type="ECO:0000256" key="1">
    <source>
        <dbReference type="ARBA" id="ARBA00004651"/>
    </source>
</evidence>
<gene>
    <name evidence="13 15" type="primary">flhB</name>
    <name evidence="15" type="ORF">GCM10022394_19490</name>
</gene>
<sequence>MFGVSNRVRFPDNGDHLTDACPNRPDTMADETSDQDKTEAATPRRIEKAREEGQIARSRELATFLLLLGGVMGLWAMGGSLYDQLGLVMEQSFMFERRQAFDGMVMLSHALELGQRTLVALLPLFLLLTVLALAAPALLGGWLLSAKSLTPQFSKLNPVKGLQRLFSSQSLAELAKAVAKSVLVGSVAIFFLMSKRGELMSLMEQPVPQALANAMQLAALACGLMVLTLIVVVLIDVPYQLWSHGKKLRMSKEEIKREHKESDGDPHVKGRIRAQQQAMARNRMMSKVPEADVIITNPTHYAVALSYQDGKMAAPRVVAKGADAVAARIRELGLEHRVPLLEAPPLARALYHHVDLDREIPLALYTAVAEVLAWAFQLKRVREQGGEPPATPRDLPVPPELVEPKVRSQLREEAE</sequence>
<evidence type="ECO:0000256" key="2">
    <source>
        <dbReference type="ARBA" id="ARBA00010690"/>
    </source>
</evidence>
<name>A0ABP6VVN3_9GAMM</name>
<dbReference type="Gene3D" id="3.40.1690.10">
    <property type="entry name" value="secretion proteins EscU"/>
    <property type="match status" value="1"/>
</dbReference>
<evidence type="ECO:0000256" key="9">
    <source>
        <dbReference type="ARBA" id="ARBA00022989"/>
    </source>
</evidence>
<proteinExistence type="inferred from homology"/>
<feature type="compositionally biased region" description="Pro residues" evidence="14">
    <location>
        <begin position="389"/>
        <end position="401"/>
    </location>
</feature>
<evidence type="ECO:0000256" key="10">
    <source>
        <dbReference type="ARBA" id="ARBA00023136"/>
    </source>
</evidence>
<evidence type="ECO:0000256" key="12">
    <source>
        <dbReference type="ARBA" id="ARBA00025078"/>
    </source>
</evidence>
<feature type="transmembrane region" description="Helical" evidence="13">
    <location>
        <begin position="214"/>
        <end position="242"/>
    </location>
</feature>
<keyword evidence="10 13" id="KW-0472">Membrane</keyword>
<comment type="subcellular location">
    <subcellularLocation>
        <location evidence="1">Cell membrane</location>
        <topology evidence="1">Multi-pass membrane protein</topology>
    </subcellularLocation>
</comment>
<keyword evidence="15" id="KW-0966">Cell projection</keyword>
<feature type="region of interest" description="Disordered" evidence="14">
    <location>
        <begin position="384"/>
        <end position="415"/>
    </location>
</feature>
<comment type="function">
    <text evidence="12 13">Required for formation of the rod structure in the basal body of the flagellar apparatus. Together with FliI and FliH, may constitute the export apparatus of flagellin.</text>
</comment>
<dbReference type="PANTHER" id="PTHR30531:SF12">
    <property type="entry name" value="FLAGELLAR BIOSYNTHETIC PROTEIN FLHB"/>
    <property type="match status" value="1"/>
</dbReference>
<dbReference type="NCBIfam" id="TIGR00328">
    <property type="entry name" value="flhB"/>
    <property type="match status" value="1"/>
</dbReference>
<evidence type="ECO:0000313" key="16">
    <source>
        <dbReference type="Proteomes" id="UP001500795"/>
    </source>
</evidence>
<evidence type="ECO:0000256" key="13">
    <source>
        <dbReference type="RuleBase" id="RU364091"/>
    </source>
</evidence>
<dbReference type="Pfam" id="PF01312">
    <property type="entry name" value="Bac_export_2"/>
    <property type="match status" value="1"/>
</dbReference>
<dbReference type="EMBL" id="BAABCX010000002">
    <property type="protein sequence ID" value="GAA3539856.1"/>
    <property type="molecule type" value="Genomic_DNA"/>
</dbReference>